<name>A0AAE5C2F0_9HYPH</name>
<organism evidence="1 2">
    <name type="scientific">Rhizobium ruizarguesonis</name>
    <dbReference type="NCBI Taxonomy" id="2081791"/>
    <lineage>
        <taxon>Bacteria</taxon>
        <taxon>Pseudomonadati</taxon>
        <taxon>Pseudomonadota</taxon>
        <taxon>Alphaproteobacteria</taxon>
        <taxon>Hyphomicrobiales</taxon>
        <taxon>Rhizobiaceae</taxon>
        <taxon>Rhizobium/Agrobacterium group</taxon>
        <taxon>Rhizobium</taxon>
    </lineage>
</organism>
<sequence length="195" mass="22506">MRSYTKDDVEYTLARAKFIMANGKRIHSAYILPEGGRVWSFPSTLSPMSDEVALWSFFEQIARPSSRNEHQRDFLTCLGLVKHHQYLPRSDFPDARLSESVVYSYFLWFGFTWPDGTRDGFAETIRDEFEAILRFCEFCQISAYRLTPLGRALAAFPVESMASMPRPGDAAFRHYALSATFRIRIPGLEWNPLNL</sequence>
<evidence type="ECO:0000313" key="1">
    <source>
        <dbReference type="EMBL" id="NEI50518.1"/>
    </source>
</evidence>
<dbReference type="EMBL" id="WUFC01000020">
    <property type="protein sequence ID" value="NEI50518.1"/>
    <property type="molecule type" value="Genomic_DNA"/>
</dbReference>
<accession>A0AAE5C2F0</accession>
<dbReference type="AlphaFoldDB" id="A0AAE5C2F0"/>
<proteinExistence type="predicted"/>
<comment type="caution">
    <text evidence="1">The sequence shown here is derived from an EMBL/GenBank/DDBJ whole genome shotgun (WGS) entry which is preliminary data.</text>
</comment>
<protein>
    <submittedName>
        <fullName evidence="1">Uncharacterized protein</fullName>
    </submittedName>
</protein>
<reference evidence="1 2" key="1">
    <citation type="submission" date="2019-12" db="EMBL/GenBank/DDBJ databases">
        <title>Rhizobium genotypes associated with high levels of biological nitrogen fixation by grain legumes in a temperate-maritime cropping system.</title>
        <authorList>
            <person name="Maluk M."/>
            <person name="Francesc Ferrando Molina F."/>
            <person name="Lopez Del Egido L."/>
            <person name="Lafos M."/>
            <person name="Langarica-Fuentes A."/>
            <person name="Gebre Yohannes G."/>
            <person name="Young M.W."/>
            <person name="Martin P."/>
            <person name="Gantlett R."/>
            <person name="Kenicer G."/>
            <person name="Hawes C."/>
            <person name="Begg G.S."/>
            <person name="Quilliam R.S."/>
            <person name="Squire G.R."/>
            <person name="Poole P.S."/>
            <person name="Young P.W."/>
            <person name="Iannetta P.M."/>
            <person name="James E.K."/>
        </authorList>
    </citation>
    <scope>NUCLEOTIDE SEQUENCE [LARGE SCALE GENOMIC DNA]</scope>
    <source>
        <strain evidence="1 2">JHI985</strain>
    </source>
</reference>
<gene>
    <name evidence="1" type="ORF">GR217_22805</name>
</gene>
<dbReference type="Proteomes" id="UP000661163">
    <property type="component" value="Unassembled WGS sequence"/>
</dbReference>
<dbReference type="RefSeq" id="WP_164566388.1">
    <property type="nucleotide sequence ID" value="NZ_WUFC01000020.1"/>
</dbReference>
<evidence type="ECO:0000313" key="2">
    <source>
        <dbReference type="Proteomes" id="UP000661163"/>
    </source>
</evidence>